<proteinExistence type="predicted"/>
<sequence length="167" mass="19288">MDYVCGQAFNLVAVTETWFKPNNDSIRAQLSLWLSVLKPRKGYRDVGTALSYKDSMKIISSSCGQLESFEYSEWIVSPSGTIPLSHRDSTMSEVYYKVHITRVLHTTRISNIDSEMFVDRKIREMVDFELGKEIKKDVFRHVTSVTTCLLFLSTSLLFSYLCHPYYT</sequence>
<keyword evidence="1" id="KW-0472">Membrane</keyword>
<evidence type="ECO:0000256" key="1">
    <source>
        <dbReference type="SAM" id="Phobius"/>
    </source>
</evidence>
<gene>
    <name evidence="2" type="ORF">pdam_00021453</name>
</gene>
<comment type="caution">
    <text evidence="2">The sequence shown here is derived from an EMBL/GenBank/DDBJ whole genome shotgun (WGS) entry which is preliminary data.</text>
</comment>
<organism evidence="2 3">
    <name type="scientific">Pocillopora damicornis</name>
    <name type="common">Cauliflower coral</name>
    <name type="synonym">Millepora damicornis</name>
    <dbReference type="NCBI Taxonomy" id="46731"/>
    <lineage>
        <taxon>Eukaryota</taxon>
        <taxon>Metazoa</taxon>
        <taxon>Cnidaria</taxon>
        <taxon>Anthozoa</taxon>
        <taxon>Hexacorallia</taxon>
        <taxon>Scleractinia</taxon>
        <taxon>Astrocoeniina</taxon>
        <taxon>Pocilloporidae</taxon>
        <taxon>Pocillopora</taxon>
    </lineage>
</organism>
<dbReference type="Proteomes" id="UP000275408">
    <property type="component" value="Unassembled WGS sequence"/>
</dbReference>
<dbReference type="AlphaFoldDB" id="A0A3M6UD69"/>
<keyword evidence="1" id="KW-0812">Transmembrane</keyword>
<protein>
    <submittedName>
        <fullName evidence="2">Uncharacterized protein</fullName>
    </submittedName>
</protein>
<evidence type="ECO:0000313" key="3">
    <source>
        <dbReference type="Proteomes" id="UP000275408"/>
    </source>
</evidence>
<reference evidence="2 3" key="1">
    <citation type="journal article" date="2018" name="Sci. Rep.">
        <title>Comparative analysis of the Pocillopora damicornis genome highlights role of immune system in coral evolution.</title>
        <authorList>
            <person name="Cunning R."/>
            <person name="Bay R.A."/>
            <person name="Gillette P."/>
            <person name="Baker A.C."/>
            <person name="Traylor-Knowles N."/>
        </authorList>
    </citation>
    <scope>NUCLEOTIDE SEQUENCE [LARGE SCALE GENOMIC DNA]</scope>
    <source>
        <strain evidence="2">RSMAS</strain>
        <tissue evidence="2">Whole animal</tissue>
    </source>
</reference>
<keyword evidence="3" id="KW-1185">Reference proteome</keyword>
<feature type="transmembrane region" description="Helical" evidence="1">
    <location>
        <begin position="142"/>
        <end position="161"/>
    </location>
</feature>
<evidence type="ECO:0000313" key="2">
    <source>
        <dbReference type="EMBL" id="RMX51637.1"/>
    </source>
</evidence>
<name>A0A3M6UD69_POCDA</name>
<accession>A0A3M6UD69</accession>
<keyword evidence="1" id="KW-1133">Transmembrane helix</keyword>
<dbReference type="EMBL" id="RCHS01001733">
    <property type="protein sequence ID" value="RMX51637.1"/>
    <property type="molecule type" value="Genomic_DNA"/>
</dbReference>